<feature type="binding site" evidence="12">
    <location>
        <position position="492"/>
    </location>
    <ligand>
        <name>ATP</name>
        <dbReference type="ChEBI" id="CHEBI:30616"/>
    </ligand>
</feature>
<evidence type="ECO:0000313" key="15">
    <source>
        <dbReference type="EMBL" id="SPC85319.1"/>
    </source>
</evidence>
<evidence type="ECO:0000256" key="8">
    <source>
        <dbReference type="ARBA" id="ARBA00023157"/>
    </source>
</evidence>
<dbReference type="PANTHER" id="PTHR27002:SF900">
    <property type="entry name" value="S-LOCUS LECTIN KINASE FAMILY PROTEIN"/>
    <property type="match status" value="1"/>
</dbReference>
<dbReference type="EC" id="2.7.11.1" evidence="1"/>
<evidence type="ECO:0000256" key="1">
    <source>
        <dbReference type="ARBA" id="ARBA00012513"/>
    </source>
</evidence>
<organism evidence="15">
    <name type="scientific">Fagus sylvatica</name>
    <name type="common">Beechnut</name>
    <dbReference type="NCBI Taxonomy" id="28930"/>
    <lineage>
        <taxon>Eukaryota</taxon>
        <taxon>Viridiplantae</taxon>
        <taxon>Streptophyta</taxon>
        <taxon>Embryophyta</taxon>
        <taxon>Tracheophyta</taxon>
        <taxon>Spermatophyta</taxon>
        <taxon>Magnoliopsida</taxon>
        <taxon>eudicotyledons</taxon>
        <taxon>Gunneridae</taxon>
        <taxon>Pentapetalae</taxon>
        <taxon>rosids</taxon>
        <taxon>fabids</taxon>
        <taxon>Fagales</taxon>
        <taxon>Fagaceae</taxon>
        <taxon>Fagus</taxon>
    </lineage>
</organism>
<dbReference type="PANTHER" id="PTHR27002">
    <property type="entry name" value="RECEPTOR-LIKE SERINE/THREONINE-PROTEIN KINASE SD1-8"/>
    <property type="match status" value="1"/>
</dbReference>
<dbReference type="InterPro" id="IPR001245">
    <property type="entry name" value="Ser-Thr/Tyr_kinase_cat_dom"/>
</dbReference>
<feature type="compositionally biased region" description="Low complexity" evidence="13">
    <location>
        <begin position="73"/>
        <end position="85"/>
    </location>
</feature>
<evidence type="ECO:0000259" key="14">
    <source>
        <dbReference type="PROSITE" id="PS50011"/>
    </source>
</evidence>
<evidence type="ECO:0000256" key="7">
    <source>
        <dbReference type="ARBA" id="ARBA00022840"/>
    </source>
</evidence>
<name>A0A2N9FEP0_FAGSY</name>
<keyword evidence="8" id="KW-1015">Disulfide bond</keyword>
<dbReference type="AlphaFoldDB" id="A0A2N9FEP0"/>
<evidence type="ECO:0000256" key="2">
    <source>
        <dbReference type="ARBA" id="ARBA00022527"/>
    </source>
</evidence>
<dbReference type="PROSITE" id="PS00108">
    <property type="entry name" value="PROTEIN_KINASE_ST"/>
    <property type="match status" value="1"/>
</dbReference>
<gene>
    <name evidence="15" type="ORF">FSB_LOCUS13201</name>
</gene>
<evidence type="ECO:0000256" key="4">
    <source>
        <dbReference type="ARBA" id="ARBA00022729"/>
    </source>
</evidence>
<evidence type="ECO:0000256" key="10">
    <source>
        <dbReference type="ARBA" id="ARBA00047899"/>
    </source>
</evidence>
<dbReference type="GO" id="GO:0004674">
    <property type="term" value="F:protein serine/threonine kinase activity"/>
    <property type="evidence" value="ECO:0007669"/>
    <property type="project" value="UniProtKB-KW"/>
</dbReference>
<comment type="catalytic activity">
    <reaction evidence="10">
        <text>L-threonyl-[protein] + ATP = O-phospho-L-threonyl-[protein] + ADP + H(+)</text>
        <dbReference type="Rhea" id="RHEA:46608"/>
        <dbReference type="Rhea" id="RHEA-COMP:11060"/>
        <dbReference type="Rhea" id="RHEA-COMP:11605"/>
        <dbReference type="ChEBI" id="CHEBI:15378"/>
        <dbReference type="ChEBI" id="CHEBI:30013"/>
        <dbReference type="ChEBI" id="CHEBI:30616"/>
        <dbReference type="ChEBI" id="CHEBI:61977"/>
        <dbReference type="ChEBI" id="CHEBI:456216"/>
        <dbReference type="EC" id="2.7.11.1"/>
    </reaction>
</comment>
<dbReference type="EMBL" id="OIVN01000774">
    <property type="protein sequence ID" value="SPC85319.1"/>
    <property type="molecule type" value="Genomic_DNA"/>
</dbReference>
<feature type="region of interest" description="Disordered" evidence="13">
    <location>
        <begin position="121"/>
        <end position="148"/>
    </location>
</feature>
<dbReference type="SMART" id="SM00220">
    <property type="entry name" value="S_TKc"/>
    <property type="match status" value="1"/>
</dbReference>
<evidence type="ECO:0000256" key="13">
    <source>
        <dbReference type="SAM" id="MobiDB-lite"/>
    </source>
</evidence>
<evidence type="ECO:0000256" key="5">
    <source>
        <dbReference type="ARBA" id="ARBA00022741"/>
    </source>
</evidence>
<proteinExistence type="predicted"/>
<dbReference type="Gene3D" id="1.10.510.10">
    <property type="entry name" value="Transferase(Phosphotransferase) domain 1"/>
    <property type="match status" value="2"/>
</dbReference>
<reference evidence="15" key="1">
    <citation type="submission" date="2018-02" db="EMBL/GenBank/DDBJ databases">
        <authorList>
            <person name="Cohen D.B."/>
            <person name="Kent A.D."/>
        </authorList>
    </citation>
    <scope>NUCLEOTIDE SEQUENCE</scope>
</reference>
<dbReference type="InterPro" id="IPR008271">
    <property type="entry name" value="Ser/Thr_kinase_AS"/>
</dbReference>
<evidence type="ECO:0000256" key="9">
    <source>
        <dbReference type="ARBA" id="ARBA00023180"/>
    </source>
</evidence>
<feature type="region of interest" description="Disordered" evidence="13">
    <location>
        <begin position="71"/>
        <end position="92"/>
    </location>
</feature>
<keyword evidence="3" id="KW-0808">Transferase</keyword>
<keyword evidence="6" id="KW-0418">Kinase</keyword>
<keyword evidence="7 12" id="KW-0067">ATP-binding</keyword>
<evidence type="ECO:0000256" key="12">
    <source>
        <dbReference type="PROSITE-ProRule" id="PRU10141"/>
    </source>
</evidence>
<evidence type="ECO:0000256" key="11">
    <source>
        <dbReference type="ARBA" id="ARBA00048679"/>
    </source>
</evidence>
<protein>
    <recommendedName>
        <fullName evidence="1">non-specific serine/threonine protein kinase</fullName>
        <ecNumber evidence="1">2.7.11.1</ecNumber>
    </recommendedName>
</protein>
<dbReference type="PROSITE" id="PS00107">
    <property type="entry name" value="PROTEIN_KINASE_ATP"/>
    <property type="match status" value="1"/>
</dbReference>
<dbReference type="InterPro" id="IPR011009">
    <property type="entry name" value="Kinase-like_dom_sf"/>
</dbReference>
<evidence type="ECO:0000256" key="6">
    <source>
        <dbReference type="ARBA" id="ARBA00022777"/>
    </source>
</evidence>
<sequence length="714" mass="78794">MSVLGYHSQLLYAWLIIVQEEIEAPMWVDLTLEAKSNNRDIDDEWFHTSHQFHQCSSRQLKSAFTSDFDLQGSTSPKLSSSVSRSRGNHYRSKKWEAENHELLLKKQHPVKVLSGKSSWVASGSGEEIKPKSGVINSKGNSRSKSSLVSESSLTGNAILSCSKPVFACGNPASNTTSTITSQSSQQQEQKCMEVSTQPFSQSGFLSEMRISLRKSCVTRQASRVEMNNDKRLSRGRKSSSGKSSVGSSSNPCYEVKSSTFTTRCHKEITPDSRNVARMTTAAKNKVKTLSVSRESTIKIDEGSSNSRRGTKISVVKPTRQEATKPKVQLQTLQARAPLRVKEQELSTAAIKSKEKMRAGRFNRLSGAGKENATGRMSVSQKCGGKGIAAGVMVRGQKGTKQSASQKGGTGLVGSKVQVFIFKLFVLVKTERSRSIDYQNNEGQKEDLELPFLDLSTIACATGNFAINNKLGEGGFGSVYKGILEDEQEIAVKRLSRSSGQGVNEFKNEIKQKVSLLDWSKRFYIICGIARGLQYLHQDSRLRIIHRDLKASNVLLDSEMHPKISDFGLARTFGGDQSEGSTNRVVGTYGYMAPEYAFDGQFSTKSDVFSFGILLLEIISGKKSRAFCHPNHNHNLIGHAWILWNEDRPLELIDGLLRKSCTVSEVLRCIHLSLLCVQQRPEDRPSISSVVVMLGSESALPQPKQPGFFCGKGFK</sequence>
<keyword evidence="4" id="KW-0732">Signal</keyword>
<dbReference type="GO" id="GO:0005524">
    <property type="term" value="F:ATP binding"/>
    <property type="evidence" value="ECO:0007669"/>
    <property type="project" value="UniProtKB-UniRule"/>
</dbReference>
<keyword evidence="5 12" id="KW-0547">Nucleotide-binding</keyword>
<dbReference type="SUPFAM" id="SSF56112">
    <property type="entry name" value="Protein kinase-like (PK-like)"/>
    <property type="match status" value="1"/>
</dbReference>
<dbReference type="FunFam" id="1.10.510.10:FF:000060">
    <property type="entry name" value="G-type lectin S-receptor-like serine/threonine-protein kinase"/>
    <property type="match status" value="1"/>
</dbReference>
<comment type="catalytic activity">
    <reaction evidence="11">
        <text>L-seryl-[protein] + ATP = O-phospho-L-seryl-[protein] + ADP + H(+)</text>
        <dbReference type="Rhea" id="RHEA:17989"/>
        <dbReference type="Rhea" id="RHEA-COMP:9863"/>
        <dbReference type="Rhea" id="RHEA-COMP:11604"/>
        <dbReference type="ChEBI" id="CHEBI:15378"/>
        <dbReference type="ChEBI" id="CHEBI:29999"/>
        <dbReference type="ChEBI" id="CHEBI:30616"/>
        <dbReference type="ChEBI" id="CHEBI:83421"/>
        <dbReference type="ChEBI" id="CHEBI:456216"/>
        <dbReference type="EC" id="2.7.11.1"/>
    </reaction>
</comment>
<feature type="compositionally biased region" description="Low complexity" evidence="13">
    <location>
        <begin position="240"/>
        <end position="249"/>
    </location>
</feature>
<dbReference type="InterPro" id="IPR017441">
    <property type="entry name" value="Protein_kinase_ATP_BS"/>
</dbReference>
<dbReference type="GO" id="GO:0005886">
    <property type="term" value="C:plasma membrane"/>
    <property type="evidence" value="ECO:0007669"/>
    <property type="project" value="TreeGrafter"/>
</dbReference>
<evidence type="ECO:0000256" key="3">
    <source>
        <dbReference type="ARBA" id="ARBA00022679"/>
    </source>
</evidence>
<feature type="domain" description="Protein kinase" evidence="14">
    <location>
        <begin position="350"/>
        <end position="699"/>
    </location>
</feature>
<dbReference type="InterPro" id="IPR000719">
    <property type="entry name" value="Prot_kinase_dom"/>
</dbReference>
<keyword evidence="2" id="KW-0723">Serine/threonine-protein kinase</keyword>
<accession>A0A2N9FEP0</accession>
<dbReference type="Pfam" id="PF07714">
    <property type="entry name" value="PK_Tyr_Ser-Thr"/>
    <property type="match status" value="1"/>
</dbReference>
<feature type="region of interest" description="Disordered" evidence="13">
    <location>
        <begin position="219"/>
        <end position="252"/>
    </location>
</feature>
<dbReference type="PROSITE" id="PS50011">
    <property type="entry name" value="PROTEIN_KINASE_DOM"/>
    <property type="match status" value="1"/>
</dbReference>
<keyword evidence="9" id="KW-0325">Glycoprotein</keyword>